<keyword evidence="10 15" id="KW-0238">DNA-binding</keyword>
<comment type="cofactor">
    <cofactor evidence="15">
        <name>Mg(2+)</name>
        <dbReference type="ChEBI" id="CHEBI:18420"/>
    </cofactor>
    <text evidence="15">Binds 1 Mg(2+) ion per subunit.</text>
</comment>
<keyword evidence="20" id="KW-1185">Reference proteome</keyword>
<evidence type="ECO:0000259" key="18">
    <source>
        <dbReference type="PROSITE" id="PS51217"/>
    </source>
</evidence>
<evidence type="ECO:0000256" key="1">
    <source>
        <dbReference type="ARBA" id="ARBA00022722"/>
    </source>
</evidence>
<dbReference type="EC" id="5.6.2.4" evidence="15"/>
<dbReference type="GO" id="GO:0008854">
    <property type="term" value="F:exodeoxyribonuclease V activity"/>
    <property type="evidence" value="ECO:0007669"/>
    <property type="project" value="UniProtKB-EC"/>
</dbReference>
<evidence type="ECO:0000256" key="3">
    <source>
        <dbReference type="ARBA" id="ARBA00022741"/>
    </source>
</evidence>
<keyword evidence="11 15" id="KW-0234">DNA repair</keyword>
<dbReference type="PROSITE" id="PS51198">
    <property type="entry name" value="UVRD_HELICASE_ATP_BIND"/>
    <property type="match status" value="1"/>
</dbReference>
<feature type="binding site" evidence="15">
    <location>
        <position position="1120"/>
    </location>
    <ligand>
        <name>Mg(2+)</name>
        <dbReference type="ChEBI" id="CHEBI:18420"/>
    </ligand>
</feature>
<dbReference type="InterPro" id="IPR011335">
    <property type="entry name" value="Restrct_endonuc-II-like"/>
</dbReference>
<keyword evidence="2 15" id="KW-0479">Metal-binding</keyword>
<evidence type="ECO:0000256" key="4">
    <source>
        <dbReference type="ARBA" id="ARBA00022763"/>
    </source>
</evidence>
<feature type="region of interest" description="Nuclease activity, interacts with RecD and RecA" evidence="15">
    <location>
        <begin position="918"/>
        <end position="1233"/>
    </location>
</feature>
<dbReference type="PROSITE" id="PS51217">
    <property type="entry name" value="UVRD_HELICASE_CTER"/>
    <property type="match status" value="1"/>
</dbReference>
<dbReference type="Pfam" id="PF00580">
    <property type="entry name" value="UvrD-helicase"/>
    <property type="match status" value="1"/>
</dbReference>
<dbReference type="InterPro" id="IPR014016">
    <property type="entry name" value="UvrD-like_ATP-bd"/>
</dbReference>
<evidence type="ECO:0000256" key="12">
    <source>
        <dbReference type="ARBA" id="ARBA00023235"/>
    </source>
</evidence>
<organism evidence="19 20">
    <name type="scientific">Rhodanobacter humi</name>
    <dbReference type="NCBI Taxonomy" id="1888173"/>
    <lineage>
        <taxon>Bacteria</taxon>
        <taxon>Pseudomonadati</taxon>
        <taxon>Pseudomonadota</taxon>
        <taxon>Gammaproteobacteria</taxon>
        <taxon>Lysobacterales</taxon>
        <taxon>Rhodanobacteraceae</taxon>
        <taxon>Rhodanobacter</taxon>
    </lineage>
</organism>
<comment type="catalytic activity">
    <reaction evidence="13 15">
        <text>Couples ATP hydrolysis with the unwinding of duplex DNA by translocating in the 3'-5' direction.</text>
        <dbReference type="EC" id="5.6.2.4"/>
    </reaction>
</comment>
<comment type="domain">
    <text evidence="15">The C-terminal domain has nuclease activity and interacts with RecD. It interacts with RecA, facilitating its loading onto ssDNA.</text>
</comment>
<evidence type="ECO:0000256" key="9">
    <source>
        <dbReference type="ARBA" id="ARBA00022842"/>
    </source>
</evidence>
<evidence type="ECO:0000313" key="20">
    <source>
        <dbReference type="Proteomes" id="UP001562159"/>
    </source>
</evidence>
<dbReference type="Proteomes" id="UP001562159">
    <property type="component" value="Unassembled WGS sequence"/>
</dbReference>
<reference evidence="19 20" key="1">
    <citation type="submission" date="2024-07" db="EMBL/GenBank/DDBJ databases">
        <title>Molecular mechanisms and environmental adaptations of flagellar loss and biofilm growth of Rhodanobacter under environmental stress.</title>
        <authorList>
            <person name="Chen M."/>
        </authorList>
    </citation>
    <scope>NUCLEOTIDE SEQUENCE [LARGE SCALE GENOMIC DNA]</scope>
    <source>
        <strain evidence="19 20">RS22</strain>
    </source>
</reference>
<evidence type="ECO:0000256" key="8">
    <source>
        <dbReference type="ARBA" id="ARBA00022840"/>
    </source>
</evidence>
<evidence type="ECO:0000256" key="2">
    <source>
        <dbReference type="ARBA" id="ARBA00022723"/>
    </source>
</evidence>
<dbReference type="CDD" id="cd22352">
    <property type="entry name" value="RecB_C-like"/>
    <property type="match status" value="1"/>
</dbReference>
<keyword evidence="5 15" id="KW-0378">Hydrolase</keyword>
<dbReference type="InterPro" id="IPR038726">
    <property type="entry name" value="PDDEXK_AddAB-type"/>
</dbReference>
<evidence type="ECO:0000256" key="6">
    <source>
        <dbReference type="ARBA" id="ARBA00022806"/>
    </source>
</evidence>
<evidence type="ECO:0000256" key="11">
    <source>
        <dbReference type="ARBA" id="ARBA00023204"/>
    </source>
</evidence>
<comment type="domain">
    <text evidence="15">The N-terminal DNA-binding domain is a ssDNA-dependent ATPase and has ATP-dependent 3'-5' helicase function. This domain interacts with RecC.</text>
</comment>
<comment type="catalytic activity">
    <reaction evidence="15">
        <text>Exonucleolytic cleavage (in the presence of ATP) in either 5'- to 3'- or 3'- to 5'-direction to yield 5'-phosphooligonucleotides.</text>
        <dbReference type="EC" id="3.1.11.5"/>
    </reaction>
</comment>
<sequence length="1233" mass="134426">MNSTQALDPLRLPLAGTQLIEASAGTGKTWTIAALYLRLVLGHGGGAPLLPAQILVMTFTKAATAELRERIRTRLAEAAEAFRDKRAPDDFLAALIADYPDAEQRARAARQLELAAQWMDEAAVFTIHGWCQRMLSQHAFASGEAAVSDTVADEAELLVEAVRDYWRGHVFTLGREAAAVFLGAWKTPAELQKALAPLLPHADRLQLGGQPLPTPREPKDLLDVPAGALHEAEATARQAWLAAVDAIEAMLLTASDTKVLKGNLVVPKNLPCHLATMRAWAQGGELGDDTLARFTQSRLTECTAKDKRTPAHPAFAALEHLQARRAETLALPPLLLAHAAPWVAQRVDEARRRLAQLGYDDMLKRLDAALHGAAGDALARLIAAQYPVALVDEFQDTDPLQWRILQRNYAGIEGKALLLIGDPKQAIYGFRGADIHTYLAAREQAGQPHWTLGTNHRSTAALVKAVNRVFLFADQYDDGAFGFGKALPFIEVAAKGRAEQLQLDGETLPAMPMAVQTSTSTLSSGAWRESMAEHAAAQLVAWLSAAQQGRCGFADERGKLTPLQPGDIAILVRDRHDAAAMRAALRARGLAHVYLSDNQSVYASAEATELLAWLAACAQPGNDRAMRAALATPCMGQSLAELDRLNTDEAHWEACGEHFRQLHALWQRHGVLAMLHDLLHRFGVPARLLARAAGERALTNLLHLAELLQQAASGLDGEHALIRHLAAQIANPAGGEAAEEQIVRLESEAALIKIVTIHKSKGLEYPVVLLPFVCGFRETSDKKPLLWHDAHGAAHFDLRPDAEARKHAEAERLQEDLRLLYVALTRARHLCWLGVACLKNGNGKASELHKSAFGYVLAGGLPIEPVELRTRVDQLAQGQDAIHVAELPEQADTQRYRPQGNAIQPRDARRCTRPPHTPWWIASYSALAQHEADASHGAPETAGQSTLAEAIQTIDEATAASGETALPAETVPMVDTGVAGIQANIHAFDRGAAPGTFLHELLEHCAEEGFARAAAPSPLLLETIARRCQAHNWKRWIAPLSTWLPTLLRTPLPLPNGDTMPLAALTDPQRYRAELEFWFEANHVQAQALDRLVTTHTLTGAPRPALAPTLVNGMLKGFIDLVFEHEGRWYVADYKSNWLGRDAGAYTAAAMRESVLQSRYDLQYAIYTLALHRQLQARLPGYDYARHMGGVLYLYLRGVDGAGHGVHRERLPFVLVDALDQLFANGGLARAHA</sequence>
<dbReference type="InterPro" id="IPR014017">
    <property type="entry name" value="DNA_helicase_UvrD-like_C"/>
</dbReference>
<keyword evidence="12 15" id="KW-0413">Isomerase</keyword>
<gene>
    <name evidence="15 19" type="primary">recB</name>
    <name evidence="19" type="ORF">AB7878_02725</name>
</gene>
<comment type="miscellaneous">
    <text evidence="15">In the RecBCD complex, RecB has a slow 3'-5' helicase, an exonuclease activity and loads RecA onto ssDNA, RecD has a fast 5'-3' helicase activity, while RecC stimulates the ATPase and processivity of the RecB helicase and contributes to recognition of the Chi site.</text>
</comment>
<protein>
    <recommendedName>
        <fullName evidence="15">RecBCD enzyme subunit RecB</fullName>
        <ecNumber evidence="15">3.1.11.5</ecNumber>
        <ecNumber evidence="15">5.6.2.4</ecNumber>
    </recommendedName>
    <alternativeName>
        <fullName evidence="15">DNA 3'-5' helicase subunit RecB</fullName>
    </alternativeName>
    <alternativeName>
        <fullName evidence="15">Exonuclease V subunit RecB</fullName>
        <shortName evidence="15">ExoV subunit RecB</shortName>
    </alternativeName>
    <alternativeName>
        <fullName evidence="15">Helicase/nuclease RecBCD subunit RecB</fullName>
    </alternativeName>
</protein>
<dbReference type="InterPro" id="IPR000212">
    <property type="entry name" value="DNA_helicase_UvrD/REP"/>
</dbReference>
<dbReference type="Pfam" id="PF12705">
    <property type="entry name" value="PDDEXK_1"/>
    <property type="match status" value="1"/>
</dbReference>
<comment type="subunit">
    <text evidence="15">Heterotrimer of RecB, RecC and RecD. All subunits contribute to DNA-binding. Interacts with RecA.</text>
</comment>
<feature type="domain" description="UvrD-like helicase ATP-binding" evidence="17">
    <location>
        <begin position="1"/>
        <end position="459"/>
    </location>
</feature>
<dbReference type="NCBIfam" id="TIGR00609">
    <property type="entry name" value="recB"/>
    <property type="match status" value="1"/>
</dbReference>
<evidence type="ECO:0000256" key="7">
    <source>
        <dbReference type="ARBA" id="ARBA00022839"/>
    </source>
</evidence>
<comment type="function">
    <text evidence="15">A helicase/nuclease that prepares dsDNA breaks (DSB) for recombinational DNA repair. Binds to DSBs and unwinds DNA via a highly rapid and processive ATP-dependent bidirectional helicase activity. Unwinds dsDNA until it encounters a Chi (crossover hotspot instigator) sequence from the 3' direction. Cuts ssDNA a few nucleotides 3' to the Chi site. The properties and activities of the enzyme are changed at Chi. The Chi-altered holoenzyme produces a long 3'-ssDNA overhang and facilitates RecA-binding to the ssDNA for homologous DNA recombination and repair. Holoenzyme degrades any linearized DNA that is unable to undergo homologous recombination. In the holoenzyme this subunit contributes ATPase, 3'-5' helicase, exonuclease activity and loads RecA onto ssDNA.</text>
</comment>
<comment type="similarity">
    <text evidence="15">Belongs to the helicase family. UvrD subfamily.</text>
</comment>
<dbReference type="EC" id="3.1.11.5" evidence="15"/>
<keyword evidence="9 15" id="KW-0460">Magnesium</keyword>
<dbReference type="Gene3D" id="1.10.3170.10">
    <property type="entry name" value="Recbcd, chain B, domain 2"/>
    <property type="match status" value="1"/>
</dbReference>
<feature type="domain" description="UvrD-like helicase C-terminal" evidence="18">
    <location>
        <begin position="480"/>
        <end position="762"/>
    </location>
</feature>
<dbReference type="Gene3D" id="3.40.50.300">
    <property type="entry name" value="P-loop containing nucleotide triphosphate hydrolases"/>
    <property type="match status" value="2"/>
</dbReference>
<keyword evidence="3 15" id="KW-0547">Nucleotide-binding</keyword>
<comment type="caution">
    <text evidence="19">The sequence shown here is derived from an EMBL/GenBank/DDBJ whole genome shotgun (WGS) entry which is preliminary data.</text>
</comment>
<keyword evidence="8 15" id="KW-0067">ATP-binding</keyword>
<evidence type="ECO:0000256" key="14">
    <source>
        <dbReference type="ARBA" id="ARBA00048988"/>
    </source>
</evidence>
<dbReference type="Gene3D" id="1.10.486.10">
    <property type="entry name" value="PCRA, domain 4"/>
    <property type="match status" value="1"/>
</dbReference>
<feature type="binding site" evidence="15">
    <location>
        <position position="1133"/>
    </location>
    <ligand>
        <name>Mg(2+)</name>
        <dbReference type="ChEBI" id="CHEBI:18420"/>
    </ligand>
</feature>
<comment type="catalytic activity">
    <reaction evidence="14 15">
        <text>ATP + H2O = ADP + phosphate + H(+)</text>
        <dbReference type="Rhea" id="RHEA:13065"/>
        <dbReference type="ChEBI" id="CHEBI:15377"/>
        <dbReference type="ChEBI" id="CHEBI:15378"/>
        <dbReference type="ChEBI" id="CHEBI:30616"/>
        <dbReference type="ChEBI" id="CHEBI:43474"/>
        <dbReference type="ChEBI" id="CHEBI:456216"/>
        <dbReference type="EC" id="5.6.2.4"/>
    </reaction>
</comment>
<evidence type="ECO:0000256" key="5">
    <source>
        <dbReference type="ARBA" id="ARBA00022801"/>
    </source>
</evidence>
<evidence type="ECO:0000256" key="15">
    <source>
        <dbReference type="HAMAP-Rule" id="MF_01485"/>
    </source>
</evidence>
<dbReference type="Gene3D" id="3.90.320.10">
    <property type="match status" value="1"/>
</dbReference>
<keyword evidence="4 15" id="KW-0227">DNA damage</keyword>
<evidence type="ECO:0000256" key="13">
    <source>
        <dbReference type="ARBA" id="ARBA00034617"/>
    </source>
</evidence>
<keyword evidence="1 15" id="KW-0540">Nuclease</keyword>
<evidence type="ECO:0000256" key="16">
    <source>
        <dbReference type="PROSITE-ProRule" id="PRU00560"/>
    </source>
</evidence>
<feature type="binding site" evidence="16">
    <location>
        <begin position="22"/>
        <end position="29"/>
    </location>
    <ligand>
        <name>ATP</name>
        <dbReference type="ChEBI" id="CHEBI:30616"/>
    </ligand>
</feature>
<dbReference type="SUPFAM" id="SSF52540">
    <property type="entry name" value="P-loop containing nucleoside triphosphate hydrolases"/>
    <property type="match status" value="1"/>
</dbReference>
<feature type="active site" description="For nuclease activity" evidence="15">
    <location>
        <position position="1133"/>
    </location>
</feature>
<feature type="region of interest" description="DNA-binding and helicase activity, interacts with RecC" evidence="15">
    <location>
        <begin position="1"/>
        <end position="869"/>
    </location>
</feature>
<dbReference type="InterPro" id="IPR004586">
    <property type="entry name" value="RecB"/>
</dbReference>
<feature type="binding site" evidence="15">
    <location>
        <position position="999"/>
    </location>
    <ligand>
        <name>Mg(2+)</name>
        <dbReference type="ChEBI" id="CHEBI:18420"/>
    </ligand>
</feature>
<evidence type="ECO:0000256" key="10">
    <source>
        <dbReference type="ARBA" id="ARBA00023125"/>
    </source>
</evidence>
<keyword evidence="7 15" id="KW-0269">Exonuclease</keyword>
<dbReference type="InterPro" id="IPR027417">
    <property type="entry name" value="P-loop_NTPase"/>
</dbReference>
<dbReference type="HAMAP" id="MF_01485">
    <property type="entry name" value="RecB"/>
    <property type="match status" value="1"/>
</dbReference>
<accession>A0ABV4ALP6</accession>
<dbReference type="PANTHER" id="PTHR11070">
    <property type="entry name" value="UVRD / RECB / PCRA DNA HELICASE FAMILY MEMBER"/>
    <property type="match status" value="1"/>
</dbReference>
<dbReference type="PANTHER" id="PTHR11070:SF23">
    <property type="entry name" value="RECBCD ENZYME SUBUNIT RECB"/>
    <property type="match status" value="1"/>
</dbReference>
<dbReference type="Pfam" id="PF13361">
    <property type="entry name" value="UvrD_C"/>
    <property type="match status" value="1"/>
</dbReference>
<dbReference type="EMBL" id="JBGBPY010000001">
    <property type="protein sequence ID" value="MEY2181319.1"/>
    <property type="molecule type" value="Genomic_DNA"/>
</dbReference>
<keyword evidence="6 15" id="KW-0347">Helicase</keyword>
<proteinExistence type="inferred from homology"/>
<name>A0ABV4ALP6_9GAMM</name>
<dbReference type="InterPro" id="IPR011604">
    <property type="entry name" value="PDDEXK-like_dom_sf"/>
</dbReference>
<evidence type="ECO:0000313" key="19">
    <source>
        <dbReference type="EMBL" id="MEY2181319.1"/>
    </source>
</evidence>
<evidence type="ECO:0000259" key="17">
    <source>
        <dbReference type="PROSITE" id="PS51198"/>
    </source>
</evidence>
<dbReference type="SUPFAM" id="SSF52980">
    <property type="entry name" value="Restriction endonuclease-like"/>
    <property type="match status" value="1"/>
</dbReference>